<reference evidence="1 2" key="1">
    <citation type="journal article" date="2024" name="G3 (Bethesda)">
        <title>Genome assembly of Hibiscus sabdariffa L. provides insights into metabolisms of medicinal natural products.</title>
        <authorList>
            <person name="Kim T."/>
        </authorList>
    </citation>
    <scope>NUCLEOTIDE SEQUENCE [LARGE SCALE GENOMIC DNA]</scope>
    <source>
        <strain evidence="1">TK-2024</strain>
        <tissue evidence="1">Old leaves</tissue>
    </source>
</reference>
<organism evidence="1 2">
    <name type="scientific">Hibiscus sabdariffa</name>
    <name type="common">roselle</name>
    <dbReference type="NCBI Taxonomy" id="183260"/>
    <lineage>
        <taxon>Eukaryota</taxon>
        <taxon>Viridiplantae</taxon>
        <taxon>Streptophyta</taxon>
        <taxon>Embryophyta</taxon>
        <taxon>Tracheophyta</taxon>
        <taxon>Spermatophyta</taxon>
        <taxon>Magnoliopsida</taxon>
        <taxon>eudicotyledons</taxon>
        <taxon>Gunneridae</taxon>
        <taxon>Pentapetalae</taxon>
        <taxon>rosids</taxon>
        <taxon>malvids</taxon>
        <taxon>Malvales</taxon>
        <taxon>Malvaceae</taxon>
        <taxon>Malvoideae</taxon>
        <taxon>Hibiscus</taxon>
    </lineage>
</organism>
<comment type="caution">
    <text evidence="1">The sequence shown here is derived from an EMBL/GenBank/DDBJ whole genome shotgun (WGS) entry which is preliminary data.</text>
</comment>
<dbReference type="EMBL" id="JBBPBN010000003">
    <property type="protein sequence ID" value="KAK9043427.1"/>
    <property type="molecule type" value="Genomic_DNA"/>
</dbReference>
<protein>
    <submittedName>
        <fullName evidence="1">Uncharacterized protein</fullName>
    </submittedName>
</protein>
<name>A0ABR2U1A7_9ROSI</name>
<dbReference type="Proteomes" id="UP001396334">
    <property type="component" value="Unassembled WGS sequence"/>
</dbReference>
<keyword evidence="2" id="KW-1185">Reference proteome</keyword>
<evidence type="ECO:0000313" key="2">
    <source>
        <dbReference type="Proteomes" id="UP001396334"/>
    </source>
</evidence>
<proteinExistence type="predicted"/>
<evidence type="ECO:0000313" key="1">
    <source>
        <dbReference type="EMBL" id="KAK9043427.1"/>
    </source>
</evidence>
<accession>A0ABR2U1A7</accession>
<gene>
    <name evidence="1" type="ORF">V6N11_071772</name>
</gene>
<sequence length="99" mass="11465">MVPDSLLARVSGIEIDWRINCQDRCWRNLLQLCRQGLSMGLMYRDGGGMKSVVLRWHRHTNFLSRKGIGHWIPNGELFGHLDFQSVYRFSCGLQLISDT</sequence>